<dbReference type="Proteomes" id="UP000044616">
    <property type="component" value="Unassembled WGS sequence"/>
</dbReference>
<dbReference type="GO" id="GO:0003677">
    <property type="term" value="F:DNA binding"/>
    <property type="evidence" value="ECO:0007669"/>
    <property type="project" value="UniProtKB-KW"/>
</dbReference>
<dbReference type="InterPro" id="IPR028978">
    <property type="entry name" value="Chorismate_lyase_/UTRA_dom_sf"/>
</dbReference>
<evidence type="ECO:0000256" key="3">
    <source>
        <dbReference type="ARBA" id="ARBA00023163"/>
    </source>
</evidence>
<dbReference type="EMBL" id="CCEH01000002">
    <property type="protein sequence ID" value="CDR27095.1"/>
    <property type="molecule type" value="Genomic_DNA"/>
</dbReference>
<sequence length="234" mass="27270">MLKYEHIAKQLNVFIHQSNFKPGDKLPSVTQLKERYQVSKSTIIKALELLEQDGMIYQAQGSGIYVRNIKDANRINVFKTNGFSKSLGEDRMTSKILAFEEIHTPPQSVKEELQLNEGETVYYLKRLRYVDNDILCIEYSYYHKAIIKYLTADIAKGSIFDYLESQMKLRIGFSDIFFNVDKLDVEEANLLQLSKGEPCLRYHQTFYTMTGTPFDSSDIVFHYRNAHFYIPSKK</sequence>
<dbReference type="AlphaFoldDB" id="A0A077UFP1"/>
<gene>
    <name evidence="5" type="primary">yydK</name>
    <name evidence="5" type="ORF">ERS140147_00353</name>
</gene>
<dbReference type="InterPro" id="IPR011663">
    <property type="entry name" value="UTRA"/>
</dbReference>
<keyword evidence="1" id="KW-0805">Transcription regulation</keyword>
<organism evidence="5 6">
    <name type="scientific">Staphylococcus schweitzeri</name>
    <dbReference type="NCBI Taxonomy" id="1654388"/>
    <lineage>
        <taxon>Bacteria</taxon>
        <taxon>Bacillati</taxon>
        <taxon>Bacillota</taxon>
        <taxon>Bacilli</taxon>
        <taxon>Bacillales</taxon>
        <taxon>Staphylococcaceae</taxon>
        <taxon>Staphylococcus</taxon>
    </lineage>
</organism>
<name>A0A077UFP1_9STAP</name>
<dbReference type="Pfam" id="PF07702">
    <property type="entry name" value="UTRA"/>
    <property type="match status" value="1"/>
</dbReference>
<evidence type="ECO:0000256" key="1">
    <source>
        <dbReference type="ARBA" id="ARBA00023015"/>
    </source>
</evidence>
<dbReference type="SUPFAM" id="SSF64288">
    <property type="entry name" value="Chorismate lyase-like"/>
    <property type="match status" value="1"/>
</dbReference>
<reference evidence="5 6" key="1">
    <citation type="submission" date="2014-05" db="EMBL/GenBank/DDBJ databases">
        <authorList>
            <person name="Aslett A.Martin."/>
            <person name="De Silva Nishadi"/>
        </authorList>
    </citation>
    <scope>NUCLEOTIDE SEQUENCE [LARGE SCALE GENOMIC DNA]</scope>
</reference>
<dbReference type="SUPFAM" id="SSF46785">
    <property type="entry name" value="Winged helix' DNA-binding domain"/>
    <property type="match status" value="1"/>
</dbReference>
<dbReference type="InterPro" id="IPR036390">
    <property type="entry name" value="WH_DNA-bd_sf"/>
</dbReference>
<dbReference type="SMART" id="SM00866">
    <property type="entry name" value="UTRA"/>
    <property type="match status" value="1"/>
</dbReference>
<keyword evidence="3" id="KW-0804">Transcription</keyword>
<dbReference type="PANTHER" id="PTHR44846:SF4">
    <property type="entry name" value="HTH GNTR-TYPE DOMAIN-CONTAINING PROTEIN"/>
    <property type="match status" value="1"/>
</dbReference>
<dbReference type="PROSITE" id="PS50949">
    <property type="entry name" value="HTH_GNTR"/>
    <property type="match status" value="1"/>
</dbReference>
<dbReference type="PANTHER" id="PTHR44846">
    <property type="entry name" value="MANNOSYL-D-GLYCERATE TRANSPORT/METABOLISM SYSTEM REPRESSOR MNGR-RELATED"/>
    <property type="match status" value="1"/>
</dbReference>
<evidence type="ECO:0000256" key="2">
    <source>
        <dbReference type="ARBA" id="ARBA00023125"/>
    </source>
</evidence>
<proteinExistence type="predicted"/>
<feature type="domain" description="HTH gntR-type" evidence="4">
    <location>
        <begin position="1"/>
        <end position="69"/>
    </location>
</feature>
<dbReference type="CDD" id="cd07377">
    <property type="entry name" value="WHTH_GntR"/>
    <property type="match status" value="1"/>
</dbReference>
<accession>A0A077UFP1</accession>
<dbReference type="RefSeq" id="WP_047424080.1">
    <property type="nucleotide sequence ID" value="NZ_CCEG01000001.1"/>
</dbReference>
<dbReference type="InterPro" id="IPR036388">
    <property type="entry name" value="WH-like_DNA-bd_sf"/>
</dbReference>
<dbReference type="Gene3D" id="3.40.1410.10">
    <property type="entry name" value="Chorismate lyase-like"/>
    <property type="match status" value="1"/>
</dbReference>
<dbReference type="PRINTS" id="PR00035">
    <property type="entry name" value="HTHGNTR"/>
</dbReference>
<evidence type="ECO:0000259" key="4">
    <source>
        <dbReference type="PROSITE" id="PS50949"/>
    </source>
</evidence>
<dbReference type="Pfam" id="PF00392">
    <property type="entry name" value="GntR"/>
    <property type="match status" value="1"/>
</dbReference>
<evidence type="ECO:0000313" key="6">
    <source>
        <dbReference type="Proteomes" id="UP000044616"/>
    </source>
</evidence>
<protein>
    <submittedName>
        <fullName evidence="5">GntR family transcriptional regulator</fullName>
    </submittedName>
</protein>
<evidence type="ECO:0000313" key="5">
    <source>
        <dbReference type="EMBL" id="CDR27095.1"/>
    </source>
</evidence>
<dbReference type="Gene3D" id="1.10.10.10">
    <property type="entry name" value="Winged helix-like DNA-binding domain superfamily/Winged helix DNA-binding domain"/>
    <property type="match status" value="1"/>
</dbReference>
<dbReference type="InterPro" id="IPR050679">
    <property type="entry name" value="Bact_HTH_transcr_reg"/>
</dbReference>
<dbReference type="InterPro" id="IPR000524">
    <property type="entry name" value="Tscrpt_reg_HTH_GntR"/>
</dbReference>
<dbReference type="GO" id="GO:0003700">
    <property type="term" value="F:DNA-binding transcription factor activity"/>
    <property type="evidence" value="ECO:0007669"/>
    <property type="project" value="InterPro"/>
</dbReference>
<keyword evidence="2" id="KW-0238">DNA-binding</keyword>
<dbReference type="GO" id="GO:0045892">
    <property type="term" value="P:negative regulation of DNA-templated transcription"/>
    <property type="evidence" value="ECO:0007669"/>
    <property type="project" value="TreeGrafter"/>
</dbReference>
<dbReference type="SMART" id="SM00345">
    <property type="entry name" value="HTH_GNTR"/>
    <property type="match status" value="1"/>
</dbReference>